<feature type="region of interest" description="Disordered" evidence="1">
    <location>
        <begin position="310"/>
        <end position="363"/>
    </location>
</feature>
<name>A0A9W8E3B0_9FUNG</name>
<organism evidence="2 3">
    <name type="scientific">Dispira parvispora</name>
    <dbReference type="NCBI Taxonomy" id="1520584"/>
    <lineage>
        <taxon>Eukaryota</taxon>
        <taxon>Fungi</taxon>
        <taxon>Fungi incertae sedis</taxon>
        <taxon>Zoopagomycota</taxon>
        <taxon>Kickxellomycotina</taxon>
        <taxon>Dimargaritomycetes</taxon>
        <taxon>Dimargaritales</taxon>
        <taxon>Dimargaritaceae</taxon>
        <taxon>Dispira</taxon>
    </lineage>
</organism>
<evidence type="ECO:0000256" key="1">
    <source>
        <dbReference type="SAM" id="MobiDB-lite"/>
    </source>
</evidence>
<dbReference type="OrthoDB" id="27832at2759"/>
<keyword evidence="3" id="KW-1185">Reference proteome</keyword>
<dbReference type="EMBL" id="JANBPY010004141">
    <property type="protein sequence ID" value="KAJ1949037.1"/>
    <property type="molecule type" value="Genomic_DNA"/>
</dbReference>
<dbReference type="InterPro" id="IPR039762">
    <property type="entry name" value="Nmd2/UPF2"/>
</dbReference>
<dbReference type="GO" id="GO:0000184">
    <property type="term" value="P:nuclear-transcribed mRNA catabolic process, nonsense-mediated decay"/>
    <property type="evidence" value="ECO:0007669"/>
    <property type="project" value="InterPro"/>
</dbReference>
<dbReference type="PANTHER" id="PTHR12839">
    <property type="entry name" value="NONSENSE-MEDIATED MRNA DECAY PROTEIN 2 UP-FRAMESHIFT SUPPRESSOR 2"/>
    <property type="match status" value="1"/>
</dbReference>
<dbReference type="PANTHER" id="PTHR12839:SF7">
    <property type="entry name" value="REGULATOR OF NONSENSE TRANSCRIPTS 2"/>
    <property type="match status" value="1"/>
</dbReference>
<evidence type="ECO:0000313" key="3">
    <source>
        <dbReference type="Proteomes" id="UP001150925"/>
    </source>
</evidence>
<dbReference type="GO" id="GO:0035145">
    <property type="term" value="C:exon-exon junction complex"/>
    <property type="evidence" value="ECO:0007669"/>
    <property type="project" value="TreeGrafter"/>
</dbReference>
<gene>
    <name evidence="2" type="primary">NMD2_3</name>
    <name evidence="2" type="ORF">IWQ62_006801</name>
</gene>
<dbReference type="GO" id="GO:0005737">
    <property type="term" value="C:cytoplasm"/>
    <property type="evidence" value="ECO:0007669"/>
    <property type="project" value="TreeGrafter"/>
</dbReference>
<feature type="non-terminal residue" evidence="2">
    <location>
        <position position="363"/>
    </location>
</feature>
<proteinExistence type="predicted"/>
<sequence>DIICLLHCRFPDTFTPQFIPALVKHLAPPVRSQLQAMTAEQRERQEATRLARQRILLRILVELWSSGVLYGFDARLPMLTTHAEYSRLENSLMGGLGATPRSEELLASYRSILGDGQAGVLAHVIYQLFYLDQISHLSLTLALGFTKWAPYVFQAPPDPPSDPDGFTVMFFRQCKSIVQVFTAYHQSLCTSLTQQHKLIRKLARKNETRLLNRGSITEEEQQQYGKARMTFTKALEIAELLAEATGEKVPEFPDDDGDQYQLSVSFGLSRNGTDGQDSEDGDGEDLWEDEDTRDFYEKLLDLRTRVPGIFLAEKTSKRESSGSDYPDASPSVPTSQGHGIGSPETSSEEMATKAITMESVDAK</sequence>
<feature type="region of interest" description="Disordered" evidence="1">
    <location>
        <begin position="247"/>
        <end position="289"/>
    </location>
</feature>
<feature type="non-terminal residue" evidence="2">
    <location>
        <position position="1"/>
    </location>
</feature>
<comment type="caution">
    <text evidence="2">The sequence shown here is derived from an EMBL/GenBank/DDBJ whole genome shotgun (WGS) entry which is preliminary data.</text>
</comment>
<reference evidence="2" key="1">
    <citation type="submission" date="2022-07" db="EMBL/GenBank/DDBJ databases">
        <title>Phylogenomic reconstructions and comparative analyses of Kickxellomycotina fungi.</title>
        <authorList>
            <person name="Reynolds N.K."/>
            <person name="Stajich J.E."/>
            <person name="Barry K."/>
            <person name="Grigoriev I.V."/>
            <person name="Crous P."/>
            <person name="Smith M.E."/>
        </authorList>
    </citation>
    <scope>NUCLEOTIDE SEQUENCE</scope>
    <source>
        <strain evidence="2">RSA 1196</strain>
    </source>
</reference>
<feature type="compositionally biased region" description="Polar residues" evidence="1">
    <location>
        <begin position="260"/>
        <end position="271"/>
    </location>
</feature>
<protein>
    <submittedName>
        <fullName evidence="2">mRNA decay protein</fullName>
    </submittedName>
</protein>
<dbReference type="AlphaFoldDB" id="A0A9W8E3B0"/>
<feature type="compositionally biased region" description="Acidic residues" evidence="1">
    <location>
        <begin position="276"/>
        <end position="289"/>
    </location>
</feature>
<dbReference type="Proteomes" id="UP001150925">
    <property type="component" value="Unassembled WGS sequence"/>
</dbReference>
<accession>A0A9W8E3B0</accession>
<dbReference type="Gene3D" id="1.25.40.180">
    <property type="match status" value="1"/>
</dbReference>
<evidence type="ECO:0000313" key="2">
    <source>
        <dbReference type="EMBL" id="KAJ1949037.1"/>
    </source>
</evidence>
<feature type="compositionally biased region" description="Polar residues" evidence="1">
    <location>
        <begin position="331"/>
        <end position="349"/>
    </location>
</feature>